<sequence>MLDENPARHNFDEPGFLFFLSESAGKENVVAGRQQPTGCARGKTYSAI</sequence>
<dbReference type="RefSeq" id="WP_159441277.1">
    <property type="nucleotide sequence ID" value="NZ_FRFE01000008.1"/>
</dbReference>
<evidence type="ECO:0000313" key="1">
    <source>
        <dbReference type="EMBL" id="SHO47860.1"/>
    </source>
</evidence>
<evidence type="ECO:0000313" key="2">
    <source>
        <dbReference type="Proteomes" id="UP000184603"/>
    </source>
</evidence>
<gene>
    <name evidence="1" type="ORF">SAMN02745220_02005</name>
</gene>
<name>A0A1M7Y5R0_9BACT</name>
<keyword evidence="2" id="KW-1185">Reference proteome</keyword>
<reference evidence="1 2" key="1">
    <citation type="submission" date="2016-12" db="EMBL/GenBank/DDBJ databases">
        <authorList>
            <person name="Song W.-J."/>
            <person name="Kurnit D.M."/>
        </authorList>
    </citation>
    <scope>NUCLEOTIDE SEQUENCE [LARGE SCALE GENOMIC DNA]</scope>
    <source>
        <strain evidence="1 2">DSM 18488</strain>
    </source>
</reference>
<proteinExistence type="predicted"/>
<accession>A0A1M7Y5R0</accession>
<organism evidence="1 2">
    <name type="scientific">Desulfopila aestuarii DSM 18488</name>
    <dbReference type="NCBI Taxonomy" id="1121416"/>
    <lineage>
        <taxon>Bacteria</taxon>
        <taxon>Pseudomonadati</taxon>
        <taxon>Thermodesulfobacteriota</taxon>
        <taxon>Desulfobulbia</taxon>
        <taxon>Desulfobulbales</taxon>
        <taxon>Desulfocapsaceae</taxon>
        <taxon>Desulfopila</taxon>
    </lineage>
</organism>
<protein>
    <submittedName>
        <fullName evidence="1">Uncharacterized protein</fullName>
    </submittedName>
</protein>
<dbReference type="EMBL" id="FRFE01000008">
    <property type="protein sequence ID" value="SHO47860.1"/>
    <property type="molecule type" value="Genomic_DNA"/>
</dbReference>
<dbReference type="Proteomes" id="UP000184603">
    <property type="component" value="Unassembled WGS sequence"/>
</dbReference>
<dbReference type="AlphaFoldDB" id="A0A1M7Y5R0"/>